<gene>
    <name evidence="2" type="ORF">EB796_010448</name>
</gene>
<dbReference type="GO" id="GO:0017116">
    <property type="term" value="F:single-stranded DNA helicase activity"/>
    <property type="evidence" value="ECO:0007669"/>
    <property type="project" value="TreeGrafter"/>
</dbReference>
<comment type="caution">
    <text evidence="2">The sequence shown here is derived from an EMBL/GenBank/DDBJ whole genome shotgun (WGS) entry which is preliminary data.</text>
</comment>
<dbReference type="GO" id="GO:0005524">
    <property type="term" value="F:ATP binding"/>
    <property type="evidence" value="ECO:0007669"/>
    <property type="project" value="InterPro"/>
</dbReference>
<dbReference type="InterPro" id="IPR031327">
    <property type="entry name" value="MCM"/>
</dbReference>
<dbReference type="Proteomes" id="UP000593567">
    <property type="component" value="Unassembled WGS sequence"/>
</dbReference>
<name>A0A7J7JXY1_BUGNE</name>
<keyword evidence="3" id="KW-1185">Reference proteome</keyword>
<evidence type="ECO:0000313" key="2">
    <source>
        <dbReference type="EMBL" id="KAF6031212.1"/>
    </source>
</evidence>
<reference evidence="2" key="1">
    <citation type="submission" date="2020-06" db="EMBL/GenBank/DDBJ databases">
        <title>Draft genome of Bugula neritina, a colonial animal packing powerful symbionts and potential medicines.</title>
        <authorList>
            <person name="Rayko M."/>
        </authorList>
    </citation>
    <scope>NUCLEOTIDE SEQUENCE [LARGE SCALE GENOMIC DNA]</scope>
    <source>
        <strain evidence="2">Kwan_BN1</strain>
    </source>
</reference>
<dbReference type="PANTHER" id="PTHR11630:SF26">
    <property type="entry name" value="DNA REPLICATION LICENSING FACTOR MCM7"/>
    <property type="match status" value="1"/>
</dbReference>
<dbReference type="PANTHER" id="PTHR11630">
    <property type="entry name" value="DNA REPLICATION LICENSING FACTOR MCM FAMILY MEMBER"/>
    <property type="match status" value="1"/>
</dbReference>
<proteinExistence type="predicted"/>
<accession>A0A7J7JXY1</accession>
<evidence type="ECO:0000313" key="3">
    <source>
        <dbReference type="Proteomes" id="UP000593567"/>
    </source>
</evidence>
<dbReference type="GO" id="GO:0006271">
    <property type="term" value="P:DNA strand elongation involved in DNA replication"/>
    <property type="evidence" value="ECO:0007669"/>
    <property type="project" value="TreeGrafter"/>
</dbReference>
<dbReference type="SUPFAM" id="SSF52540">
    <property type="entry name" value="P-loop containing nucleoside triphosphate hydrolases"/>
    <property type="match status" value="1"/>
</dbReference>
<dbReference type="Gene3D" id="3.40.50.300">
    <property type="entry name" value="P-loop containing nucleotide triphosphate hydrolases"/>
    <property type="match status" value="1"/>
</dbReference>
<organism evidence="2 3">
    <name type="scientific">Bugula neritina</name>
    <name type="common">Brown bryozoan</name>
    <name type="synonym">Sertularia neritina</name>
    <dbReference type="NCBI Taxonomy" id="10212"/>
    <lineage>
        <taxon>Eukaryota</taxon>
        <taxon>Metazoa</taxon>
        <taxon>Spiralia</taxon>
        <taxon>Lophotrochozoa</taxon>
        <taxon>Bryozoa</taxon>
        <taxon>Gymnolaemata</taxon>
        <taxon>Cheilostomatida</taxon>
        <taxon>Flustrina</taxon>
        <taxon>Buguloidea</taxon>
        <taxon>Bugulidae</taxon>
        <taxon>Bugula</taxon>
    </lineage>
</organism>
<dbReference type="EMBL" id="VXIV02001632">
    <property type="protein sequence ID" value="KAF6031212.1"/>
    <property type="molecule type" value="Genomic_DNA"/>
</dbReference>
<dbReference type="Pfam" id="PF24901">
    <property type="entry name" value="WHD_MCM7"/>
    <property type="match status" value="1"/>
</dbReference>
<dbReference type="GO" id="GO:0042555">
    <property type="term" value="C:MCM complex"/>
    <property type="evidence" value="ECO:0007669"/>
    <property type="project" value="TreeGrafter"/>
</dbReference>
<protein>
    <submittedName>
        <fullName evidence="2">MCM7</fullName>
    </submittedName>
</protein>
<dbReference type="InterPro" id="IPR027417">
    <property type="entry name" value="P-loop_NTPase"/>
</dbReference>
<dbReference type="InterPro" id="IPR041562">
    <property type="entry name" value="MCM_lid"/>
</dbReference>
<dbReference type="AlphaFoldDB" id="A0A7J7JXY1"/>
<sequence>MPDRVHDLRLAQHITYVHQHNNHPPKQFQPLDMKLMRRYIAACKTKQPLIPEELNEYISGAYVEMRKEARNNNEMLFTSPRTLLGIVRLATALARLRMADVVEKDDINEAMRLMEMSKDSLNAEERQKKPQSVTDQVYAVIRSLLPPGSHQTKVIKMADIEELAASKGLRPQQVHDCIDTYERLNVWQLDTAKTKLTFV</sequence>
<dbReference type="OrthoDB" id="3207464at2759"/>
<evidence type="ECO:0000259" key="1">
    <source>
        <dbReference type="Pfam" id="PF17855"/>
    </source>
</evidence>
<dbReference type="GO" id="GO:0003697">
    <property type="term" value="F:single-stranded DNA binding"/>
    <property type="evidence" value="ECO:0007669"/>
    <property type="project" value="TreeGrafter"/>
</dbReference>
<dbReference type="GO" id="GO:0006270">
    <property type="term" value="P:DNA replication initiation"/>
    <property type="evidence" value="ECO:0007669"/>
    <property type="project" value="TreeGrafter"/>
</dbReference>
<feature type="domain" description="MCM AAA-lid" evidence="1">
    <location>
        <begin position="35"/>
        <end position="117"/>
    </location>
</feature>
<dbReference type="Pfam" id="PF17855">
    <property type="entry name" value="MCM_lid"/>
    <property type="match status" value="1"/>
</dbReference>
<dbReference type="GO" id="GO:0005634">
    <property type="term" value="C:nucleus"/>
    <property type="evidence" value="ECO:0007669"/>
    <property type="project" value="TreeGrafter"/>
</dbReference>
<dbReference type="GO" id="GO:0000727">
    <property type="term" value="P:double-strand break repair via break-induced replication"/>
    <property type="evidence" value="ECO:0007669"/>
    <property type="project" value="TreeGrafter"/>
</dbReference>